<evidence type="ECO:0000313" key="2">
    <source>
        <dbReference type="Proteomes" id="UP001210925"/>
    </source>
</evidence>
<name>A0AAD5Y6G4_9FUNG</name>
<sequence length="132" mass="14711">MFSFSSKNKIVLLAVDECDLVGAAIKWTIQSCIQKGDTLIITSCSRAIIPTGRNMEAFAGLKKKAAEDLQLKLKAFTHVAQQDTRMTGFQVMYEVGGSKHDQNDLIINLIQTKQPRKVVLFLDPSQQSIINR</sequence>
<dbReference type="AlphaFoldDB" id="A0AAD5Y6G4"/>
<keyword evidence="2" id="KW-1185">Reference proteome</keyword>
<accession>A0AAD5Y6G4</accession>
<reference evidence="1" key="1">
    <citation type="submission" date="2020-05" db="EMBL/GenBank/DDBJ databases">
        <title>Phylogenomic resolution of chytrid fungi.</title>
        <authorList>
            <person name="Stajich J.E."/>
            <person name="Amses K."/>
            <person name="Simmons R."/>
            <person name="Seto K."/>
            <person name="Myers J."/>
            <person name="Bonds A."/>
            <person name="Quandt C.A."/>
            <person name="Barry K."/>
            <person name="Liu P."/>
            <person name="Grigoriev I."/>
            <person name="Longcore J.E."/>
            <person name="James T.Y."/>
        </authorList>
    </citation>
    <scope>NUCLEOTIDE SEQUENCE</scope>
    <source>
        <strain evidence="1">PLAUS21</strain>
    </source>
</reference>
<protein>
    <submittedName>
        <fullName evidence="1">Uncharacterized protein</fullName>
    </submittedName>
</protein>
<dbReference type="EMBL" id="JADGKB010000006">
    <property type="protein sequence ID" value="KAJ3261358.1"/>
    <property type="molecule type" value="Genomic_DNA"/>
</dbReference>
<proteinExistence type="predicted"/>
<organism evidence="1 2">
    <name type="scientific">Boothiomyces macroporosus</name>
    <dbReference type="NCBI Taxonomy" id="261099"/>
    <lineage>
        <taxon>Eukaryota</taxon>
        <taxon>Fungi</taxon>
        <taxon>Fungi incertae sedis</taxon>
        <taxon>Chytridiomycota</taxon>
        <taxon>Chytridiomycota incertae sedis</taxon>
        <taxon>Chytridiomycetes</taxon>
        <taxon>Rhizophydiales</taxon>
        <taxon>Terramycetaceae</taxon>
        <taxon>Boothiomyces</taxon>
    </lineage>
</organism>
<gene>
    <name evidence="1" type="ORF">HK103_005966</name>
</gene>
<evidence type="ECO:0000313" key="1">
    <source>
        <dbReference type="EMBL" id="KAJ3261358.1"/>
    </source>
</evidence>
<dbReference type="Proteomes" id="UP001210925">
    <property type="component" value="Unassembled WGS sequence"/>
</dbReference>
<comment type="caution">
    <text evidence="1">The sequence shown here is derived from an EMBL/GenBank/DDBJ whole genome shotgun (WGS) entry which is preliminary data.</text>
</comment>